<sequence>MADFSSTHHHSLLKMPAVFTTNDASTPNISSFLLYNQTSHGQPPAPANACAAMVEDASRESSSAVLDNASLQASASVDRKRKATDDSTTLSSAHSKDCKDGKSRRKREKSSTEQDQEEAPKGYIHVRARRGQATDSHSLAERVRRERISERMRLLQTLVPGCDKVTGKALVLDEIINYVQSLQNQVEFLSMRIASMSPVLYGFGLDSDGLHDQAQKIGGMFQQEALAVPAPAASQAMMDTASYSLQGQGGISFSQSQSQVGMHALQFLSLARPYVQAKPQISNAWRPFYPNFPCIIFSGQWQLPDAISGRAKTGTAQSIGVQQHVLLPVGEEKEMKQPILTIGAGIMLQDR</sequence>
<evidence type="ECO:0000256" key="1">
    <source>
        <dbReference type="ARBA" id="ARBA00004123"/>
    </source>
</evidence>
<reference evidence="8 9" key="1">
    <citation type="submission" date="2017-09" db="EMBL/GenBank/DDBJ databases">
        <authorList>
            <consortium name="International Durum Wheat Genome Sequencing Consortium (IDWGSC)"/>
            <person name="Milanesi L."/>
        </authorList>
    </citation>
    <scope>NUCLEOTIDE SEQUENCE [LARGE SCALE GENOMIC DNA]</scope>
    <source>
        <strain evidence="9">cv. Svevo</strain>
    </source>
</reference>
<dbReference type="PANTHER" id="PTHR12565">
    <property type="entry name" value="STEROL REGULATORY ELEMENT-BINDING PROTEIN"/>
    <property type="match status" value="1"/>
</dbReference>
<evidence type="ECO:0000256" key="3">
    <source>
        <dbReference type="ARBA" id="ARBA00023015"/>
    </source>
</evidence>
<evidence type="ECO:0000256" key="4">
    <source>
        <dbReference type="ARBA" id="ARBA00023163"/>
    </source>
</evidence>
<dbReference type="PANTHER" id="PTHR12565:SF468">
    <property type="entry name" value="BASIC HELIX-LOOP-HELIX PROTEIN 80"/>
    <property type="match status" value="1"/>
</dbReference>
<keyword evidence="5" id="KW-0539">Nucleus</keyword>
<dbReference type="AlphaFoldDB" id="A0A9R0ZBC1"/>
<evidence type="ECO:0000313" key="9">
    <source>
        <dbReference type="Proteomes" id="UP000324705"/>
    </source>
</evidence>
<dbReference type="CDD" id="cd18919">
    <property type="entry name" value="bHLH_AtBPE_like"/>
    <property type="match status" value="1"/>
</dbReference>
<keyword evidence="4" id="KW-0804">Transcription</keyword>
<dbReference type="GO" id="GO:0046983">
    <property type="term" value="F:protein dimerization activity"/>
    <property type="evidence" value="ECO:0007669"/>
    <property type="project" value="InterPro"/>
</dbReference>
<proteinExistence type="inferred from homology"/>
<dbReference type="SMART" id="SM00353">
    <property type="entry name" value="HLH"/>
    <property type="match status" value="1"/>
</dbReference>
<feature type="region of interest" description="Disordered" evidence="6">
    <location>
        <begin position="72"/>
        <end position="140"/>
    </location>
</feature>
<dbReference type="Proteomes" id="UP000324705">
    <property type="component" value="Chromosome 7A"/>
</dbReference>
<dbReference type="GO" id="GO:0003700">
    <property type="term" value="F:DNA-binding transcription factor activity"/>
    <property type="evidence" value="ECO:0007669"/>
    <property type="project" value="TreeGrafter"/>
</dbReference>
<dbReference type="Gramene" id="TRITD7Av1G106090.2">
    <property type="protein sequence ID" value="TRITD7Av1G106090.2"/>
    <property type="gene ID" value="TRITD7Av1G106090"/>
</dbReference>
<dbReference type="InterPro" id="IPR024097">
    <property type="entry name" value="bHLH_ZIP_TF"/>
</dbReference>
<dbReference type="InterPro" id="IPR036638">
    <property type="entry name" value="HLH_DNA-bd_sf"/>
</dbReference>
<organism evidence="8 9">
    <name type="scientific">Triticum turgidum subsp. durum</name>
    <name type="common">Durum wheat</name>
    <name type="synonym">Triticum durum</name>
    <dbReference type="NCBI Taxonomy" id="4567"/>
    <lineage>
        <taxon>Eukaryota</taxon>
        <taxon>Viridiplantae</taxon>
        <taxon>Streptophyta</taxon>
        <taxon>Embryophyta</taxon>
        <taxon>Tracheophyta</taxon>
        <taxon>Spermatophyta</taxon>
        <taxon>Magnoliopsida</taxon>
        <taxon>Liliopsida</taxon>
        <taxon>Poales</taxon>
        <taxon>Poaceae</taxon>
        <taxon>BOP clade</taxon>
        <taxon>Pooideae</taxon>
        <taxon>Triticodae</taxon>
        <taxon>Triticeae</taxon>
        <taxon>Triticinae</taxon>
        <taxon>Triticum</taxon>
    </lineage>
</organism>
<dbReference type="SUPFAM" id="SSF47459">
    <property type="entry name" value="HLH, helix-loop-helix DNA-binding domain"/>
    <property type="match status" value="1"/>
</dbReference>
<keyword evidence="9" id="KW-1185">Reference proteome</keyword>
<accession>A0A9R0ZBC1</accession>
<dbReference type="GO" id="GO:0005634">
    <property type="term" value="C:nucleus"/>
    <property type="evidence" value="ECO:0007669"/>
    <property type="project" value="UniProtKB-SubCell"/>
</dbReference>
<dbReference type="Gene3D" id="4.10.280.10">
    <property type="entry name" value="Helix-loop-helix DNA-binding domain"/>
    <property type="match status" value="1"/>
</dbReference>
<keyword evidence="3" id="KW-0805">Transcription regulation</keyword>
<dbReference type="EMBL" id="LT934123">
    <property type="protein sequence ID" value="VAI74484.1"/>
    <property type="molecule type" value="Genomic_DNA"/>
</dbReference>
<feature type="domain" description="BHLH" evidence="7">
    <location>
        <begin position="132"/>
        <end position="182"/>
    </location>
</feature>
<dbReference type="FunFam" id="4.10.280.10:FF:000002">
    <property type="entry name" value="Basic helix-loop-helix transcription factor"/>
    <property type="match status" value="1"/>
</dbReference>
<comment type="similarity">
    <text evidence="2">Belongs to the bHLH protein family.</text>
</comment>
<gene>
    <name evidence="8" type="ORF">TRITD_7Av1G106090</name>
</gene>
<name>A0A9R0ZBC1_TRITD</name>
<dbReference type="OMA" id="NGSTYLM"/>
<comment type="subcellular location">
    <subcellularLocation>
        <location evidence="1">Nucleus</location>
    </subcellularLocation>
</comment>
<dbReference type="InterPro" id="IPR011598">
    <property type="entry name" value="bHLH_dom"/>
</dbReference>
<dbReference type="PROSITE" id="PS50888">
    <property type="entry name" value="BHLH"/>
    <property type="match status" value="1"/>
</dbReference>
<evidence type="ECO:0000259" key="7">
    <source>
        <dbReference type="PROSITE" id="PS50888"/>
    </source>
</evidence>
<evidence type="ECO:0000256" key="2">
    <source>
        <dbReference type="ARBA" id="ARBA00005510"/>
    </source>
</evidence>
<evidence type="ECO:0000256" key="6">
    <source>
        <dbReference type="SAM" id="MobiDB-lite"/>
    </source>
</evidence>
<evidence type="ECO:0000256" key="5">
    <source>
        <dbReference type="ARBA" id="ARBA00023242"/>
    </source>
</evidence>
<evidence type="ECO:0000313" key="8">
    <source>
        <dbReference type="EMBL" id="VAI74484.1"/>
    </source>
</evidence>
<dbReference type="Pfam" id="PF00010">
    <property type="entry name" value="HLH"/>
    <property type="match status" value="1"/>
</dbReference>
<protein>
    <recommendedName>
        <fullName evidence="7">BHLH domain-containing protein</fullName>
    </recommendedName>
</protein>